<sequence length="135" mass="14361">MRRKGILGTVLVLALVGGWYALNRNGAPQTSPAQVGLQIPELDGAEQESAALFAENCATCHGLNAAGSENGPPLVHRIYEPNHHDDIAFLVAAKNGVRAHHWPFGNVPPVEGVTDEGAAQFVAYVRTLQRANSIC</sequence>
<dbReference type="RefSeq" id="WP_108854997.1">
    <property type="nucleotide sequence ID" value="NZ_OMOQ01000007.1"/>
</dbReference>
<organism evidence="6 7">
    <name type="scientific">Albidovulum aquaemixtae</name>
    <dbReference type="NCBI Taxonomy" id="1542388"/>
    <lineage>
        <taxon>Bacteria</taxon>
        <taxon>Pseudomonadati</taxon>
        <taxon>Pseudomonadota</taxon>
        <taxon>Alphaproteobacteria</taxon>
        <taxon>Rhodobacterales</taxon>
        <taxon>Paracoccaceae</taxon>
        <taxon>Albidovulum</taxon>
    </lineage>
</organism>
<accession>A0A2R8BNH9</accession>
<proteinExistence type="predicted"/>
<evidence type="ECO:0000313" key="6">
    <source>
        <dbReference type="EMBL" id="SPH25002.1"/>
    </source>
</evidence>
<dbReference type="PROSITE" id="PS51007">
    <property type="entry name" value="CYTC"/>
    <property type="match status" value="1"/>
</dbReference>
<dbReference type="EMBL" id="OMOQ01000007">
    <property type="protein sequence ID" value="SPH25002.1"/>
    <property type="molecule type" value="Genomic_DNA"/>
</dbReference>
<keyword evidence="1 4" id="KW-0349">Heme</keyword>
<protein>
    <recommendedName>
        <fullName evidence="5">Cytochrome c domain-containing protein</fullName>
    </recommendedName>
</protein>
<evidence type="ECO:0000256" key="3">
    <source>
        <dbReference type="ARBA" id="ARBA00023004"/>
    </source>
</evidence>
<dbReference type="OrthoDB" id="7854060at2"/>
<keyword evidence="3 4" id="KW-0408">Iron</keyword>
<dbReference type="InterPro" id="IPR036909">
    <property type="entry name" value="Cyt_c-like_dom_sf"/>
</dbReference>
<dbReference type="InterPro" id="IPR009056">
    <property type="entry name" value="Cyt_c-like_dom"/>
</dbReference>
<dbReference type="SUPFAM" id="SSF46626">
    <property type="entry name" value="Cytochrome c"/>
    <property type="match status" value="1"/>
</dbReference>
<keyword evidence="2 4" id="KW-0479">Metal-binding</keyword>
<evidence type="ECO:0000256" key="4">
    <source>
        <dbReference type="PROSITE-ProRule" id="PRU00433"/>
    </source>
</evidence>
<evidence type="ECO:0000256" key="1">
    <source>
        <dbReference type="ARBA" id="ARBA00022617"/>
    </source>
</evidence>
<dbReference type="Pfam" id="PF00034">
    <property type="entry name" value="Cytochrom_C"/>
    <property type="match status" value="1"/>
</dbReference>
<dbReference type="AlphaFoldDB" id="A0A2R8BNH9"/>
<reference evidence="6 7" key="1">
    <citation type="submission" date="2018-03" db="EMBL/GenBank/DDBJ databases">
        <authorList>
            <person name="Keele B.F."/>
        </authorList>
    </citation>
    <scope>NUCLEOTIDE SEQUENCE [LARGE SCALE GENOMIC DNA]</scope>
    <source>
        <strain evidence="6 7">CECT 8626</strain>
    </source>
</reference>
<dbReference type="GO" id="GO:0020037">
    <property type="term" value="F:heme binding"/>
    <property type="evidence" value="ECO:0007669"/>
    <property type="project" value="InterPro"/>
</dbReference>
<evidence type="ECO:0000313" key="7">
    <source>
        <dbReference type="Proteomes" id="UP000244924"/>
    </source>
</evidence>
<keyword evidence="7" id="KW-1185">Reference proteome</keyword>
<gene>
    <name evidence="6" type="ORF">DEA8626_04036</name>
</gene>
<dbReference type="Proteomes" id="UP000244924">
    <property type="component" value="Unassembled WGS sequence"/>
</dbReference>
<dbReference type="GO" id="GO:0009055">
    <property type="term" value="F:electron transfer activity"/>
    <property type="evidence" value="ECO:0007669"/>
    <property type="project" value="InterPro"/>
</dbReference>
<dbReference type="GO" id="GO:0046872">
    <property type="term" value="F:metal ion binding"/>
    <property type="evidence" value="ECO:0007669"/>
    <property type="project" value="UniProtKB-KW"/>
</dbReference>
<evidence type="ECO:0000259" key="5">
    <source>
        <dbReference type="PROSITE" id="PS51007"/>
    </source>
</evidence>
<dbReference type="Gene3D" id="1.10.760.10">
    <property type="entry name" value="Cytochrome c-like domain"/>
    <property type="match status" value="1"/>
</dbReference>
<evidence type="ECO:0000256" key="2">
    <source>
        <dbReference type="ARBA" id="ARBA00022723"/>
    </source>
</evidence>
<feature type="domain" description="Cytochrome c" evidence="5">
    <location>
        <begin position="44"/>
        <end position="129"/>
    </location>
</feature>
<name>A0A2R8BNH9_9RHOB</name>